<dbReference type="PaxDb" id="882-DVU_2593"/>
<name>Q728L0_NITV2</name>
<gene>
    <name evidence="1" type="ordered locus">DVU_2593</name>
</gene>
<dbReference type="KEGG" id="dvu:DVU_2593"/>
<reference evidence="1 2" key="1">
    <citation type="journal article" date="2004" name="Nat. Biotechnol.">
        <title>The genome sequence of the anaerobic, sulfate-reducing bacterium Desulfovibrio vulgaris Hildenborough.</title>
        <authorList>
            <person name="Heidelberg J.F."/>
            <person name="Seshadri R."/>
            <person name="Haveman S.A."/>
            <person name="Hemme C.L."/>
            <person name="Paulsen I.T."/>
            <person name="Kolonay J.F."/>
            <person name="Eisen J.A."/>
            <person name="Ward N."/>
            <person name="Methe B."/>
            <person name="Brinkac L.M."/>
            <person name="Daugherty S.C."/>
            <person name="Deboy R.T."/>
            <person name="Dodson R.J."/>
            <person name="Durkin A.S."/>
            <person name="Madupu R."/>
            <person name="Nelson W.C."/>
            <person name="Sullivan S.A."/>
            <person name="Fouts D."/>
            <person name="Haft D.H."/>
            <person name="Selengut J."/>
            <person name="Peterson J.D."/>
            <person name="Davidsen T.M."/>
            <person name="Zafar N."/>
            <person name="Zhou L."/>
            <person name="Radune D."/>
            <person name="Dimitrov G."/>
            <person name="Hance M."/>
            <person name="Tran K."/>
            <person name="Khouri H."/>
            <person name="Gill J."/>
            <person name="Utterback T.R."/>
            <person name="Feldblyum T.V."/>
            <person name="Wall J.D."/>
            <person name="Voordouw G."/>
            <person name="Fraser C.M."/>
        </authorList>
    </citation>
    <scope>NUCLEOTIDE SEQUENCE [LARGE SCALE GENOMIC DNA]</scope>
    <source>
        <strain evidence="2">ATCC 29579 / DSM 644 / NCIMB 8303 / VKM B-1760 / Hildenborough</strain>
    </source>
</reference>
<dbReference type="Proteomes" id="UP000002194">
    <property type="component" value="Chromosome"/>
</dbReference>
<proteinExistence type="predicted"/>
<dbReference type="EMBL" id="AE017285">
    <property type="protein sequence ID" value="AAS97065.1"/>
    <property type="molecule type" value="Genomic_DNA"/>
</dbReference>
<dbReference type="HOGENOM" id="CLU_2011603_0_0_7"/>
<dbReference type="AlphaFoldDB" id="Q728L0"/>
<dbReference type="EnsemblBacteria" id="AAS97065">
    <property type="protein sequence ID" value="AAS97065"/>
    <property type="gene ID" value="DVU_2593"/>
</dbReference>
<organism evidence="1 2">
    <name type="scientific">Nitratidesulfovibrio vulgaris (strain ATCC 29579 / DSM 644 / CCUG 34227 / NCIMB 8303 / VKM B-1760 / Hildenborough)</name>
    <name type="common">Desulfovibrio vulgaris</name>
    <dbReference type="NCBI Taxonomy" id="882"/>
    <lineage>
        <taxon>Bacteria</taxon>
        <taxon>Pseudomonadati</taxon>
        <taxon>Thermodesulfobacteriota</taxon>
        <taxon>Desulfovibrionia</taxon>
        <taxon>Desulfovibrionales</taxon>
        <taxon>Desulfovibrionaceae</taxon>
        <taxon>Nitratidesulfovibrio</taxon>
    </lineage>
</organism>
<accession>Q728L0</accession>
<keyword evidence="2" id="KW-1185">Reference proteome</keyword>
<sequence length="123" mass="13773">MDADLDAPRQLVTQLLRHECETVARLFQHFGIEHPGIPQIHILRERLVEPDGEPLPFRYGALDNAAAETLIATDDIVPSLLEKDQLTLVGTQPRADMLGPEERKPHRPLCLNAIAPVMLDCRP</sequence>
<protein>
    <submittedName>
        <fullName evidence="1">Uncharacterized protein</fullName>
    </submittedName>
</protein>
<evidence type="ECO:0000313" key="1">
    <source>
        <dbReference type="EMBL" id="AAS97065.1"/>
    </source>
</evidence>
<dbReference type="PATRIC" id="fig|882.5.peg.2351"/>
<evidence type="ECO:0000313" key="2">
    <source>
        <dbReference type="Proteomes" id="UP000002194"/>
    </source>
</evidence>